<name>A0A0U5F5B7_9PROT</name>
<protein>
    <submittedName>
        <fullName evidence="2">Uncharacterized protein</fullName>
    </submittedName>
</protein>
<accession>A0A0U5F5B7</accession>
<reference evidence="3" key="1">
    <citation type="submission" date="2014-09" db="EMBL/GenBank/DDBJ databases">
        <authorList>
            <person name="Illeghems K.G."/>
        </authorList>
    </citation>
    <scope>NUCLEOTIDE SEQUENCE [LARGE SCALE GENOMIC DNA]</scope>
    <source>
        <strain evidence="3">LMG 23848T</strain>
    </source>
</reference>
<feature type="transmembrane region" description="Helical" evidence="1">
    <location>
        <begin position="42"/>
        <end position="62"/>
    </location>
</feature>
<organism evidence="2 3">
    <name type="scientific">Acetobacter ghanensis</name>
    <dbReference type="NCBI Taxonomy" id="431306"/>
    <lineage>
        <taxon>Bacteria</taxon>
        <taxon>Pseudomonadati</taxon>
        <taxon>Pseudomonadota</taxon>
        <taxon>Alphaproteobacteria</taxon>
        <taxon>Acetobacterales</taxon>
        <taxon>Acetobacteraceae</taxon>
        <taxon>Acetobacter</taxon>
    </lineage>
</organism>
<proteinExistence type="predicted"/>
<evidence type="ECO:0000313" key="2">
    <source>
        <dbReference type="EMBL" id="CEF56707.1"/>
    </source>
</evidence>
<evidence type="ECO:0000313" key="3">
    <source>
        <dbReference type="Proteomes" id="UP000068250"/>
    </source>
</evidence>
<gene>
    <name evidence="2" type="ORF">AGA_2138</name>
</gene>
<keyword evidence="1" id="KW-0472">Membrane</keyword>
<dbReference type="EMBL" id="LN609302">
    <property type="protein sequence ID" value="CEF56707.1"/>
    <property type="molecule type" value="Genomic_DNA"/>
</dbReference>
<keyword evidence="1" id="KW-0812">Transmembrane</keyword>
<dbReference type="Proteomes" id="UP000068250">
    <property type="component" value="Chromosome I"/>
</dbReference>
<dbReference type="AlphaFoldDB" id="A0A0U5F5B7"/>
<dbReference type="PATRIC" id="fig|431306.5.peg.2206"/>
<sequence length="248" mass="26095">MPIADRCALAGTGTGRIVAEDIYREVDEELKAERMRAVARRYAGAAVAVVVAVVAGAGVWSWKVAQHKALDQAATGTYLAALRQTDHLPDQVGSDPIVLTGKAQSGLDSLQKLASSGDRGVATLARMQEAAVQAARGDTKAALAAWNAVQDDPEADPGLRSVATLLWCQHQLDTGDIPTLRSRLTLLSGQGKVWNGLAAEALAVLDVREGHKDDARKKLSALVDSAETPSGVRNRAQDMMQALDPSAG</sequence>
<keyword evidence="1" id="KW-1133">Transmembrane helix</keyword>
<dbReference type="STRING" id="431306.AGA_2138"/>
<evidence type="ECO:0000256" key="1">
    <source>
        <dbReference type="SAM" id="Phobius"/>
    </source>
</evidence>